<keyword evidence="7" id="KW-0411">Iron-sulfur</keyword>
<dbReference type="GO" id="GO:0046872">
    <property type="term" value="F:metal ion binding"/>
    <property type="evidence" value="ECO:0007669"/>
    <property type="project" value="UniProtKB-KW"/>
</dbReference>
<evidence type="ECO:0000313" key="10">
    <source>
        <dbReference type="EMBL" id="MBI4210869.1"/>
    </source>
</evidence>
<evidence type="ECO:0000259" key="9">
    <source>
        <dbReference type="Pfam" id="PF03313"/>
    </source>
</evidence>
<dbReference type="PANTHER" id="PTHR30182">
    <property type="entry name" value="L-SERINE DEHYDRATASE"/>
    <property type="match status" value="1"/>
</dbReference>
<comment type="cofactor">
    <cofactor evidence="1">
        <name>[4Fe-4S] cluster</name>
        <dbReference type="ChEBI" id="CHEBI:49883"/>
    </cofactor>
</comment>
<evidence type="ECO:0000256" key="5">
    <source>
        <dbReference type="ARBA" id="ARBA00022723"/>
    </source>
</evidence>
<evidence type="ECO:0000256" key="7">
    <source>
        <dbReference type="ARBA" id="ARBA00023014"/>
    </source>
</evidence>
<keyword evidence="5" id="KW-0479">Metal-binding</keyword>
<dbReference type="GO" id="GO:0003941">
    <property type="term" value="F:L-serine ammonia-lyase activity"/>
    <property type="evidence" value="ECO:0007669"/>
    <property type="project" value="UniProtKB-EC"/>
</dbReference>
<dbReference type="NCBIfam" id="TIGR00718">
    <property type="entry name" value="sda_alpha"/>
    <property type="match status" value="1"/>
</dbReference>
<evidence type="ECO:0000256" key="1">
    <source>
        <dbReference type="ARBA" id="ARBA00001966"/>
    </source>
</evidence>
<accession>A0A8T3YRW0</accession>
<organism evidence="10 11">
    <name type="scientific">Candidatus Iainarchaeum sp</name>
    <dbReference type="NCBI Taxonomy" id="3101447"/>
    <lineage>
        <taxon>Archaea</taxon>
        <taxon>Candidatus Iainarchaeota</taxon>
        <taxon>Candidatus Iainarchaeia</taxon>
        <taxon>Candidatus Iainarchaeales</taxon>
        <taxon>Candidatus Iainarchaeaceae</taxon>
        <taxon>Candidatus Iainarchaeum</taxon>
    </lineage>
</organism>
<evidence type="ECO:0000256" key="8">
    <source>
        <dbReference type="ARBA" id="ARBA00023239"/>
    </source>
</evidence>
<comment type="pathway">
    <text evidence="2">Carbohydrate biosynthesis; gluconeogenesis.</text>
</comment>
<dbReference type="GO" id="GO:0051539">
    <property type="term" value="F:4 iron, 4 sulfur cluster binding"/>
    <property type="evidence" value="ECO:0007669"/>
    <property type="project" value="UniProtKB-KW"/>
</dbReference>
<keyword evidence="8 10" id="KW-0456">Lyase</keyword>
<keyword evidence="6" id="KW-0408">Iron</keyword>
<comment type="caution">
    <text evidence="10">The sequence shown here is derived from an EMBL/GenBank/DDBJ whole genome shotgun (WGS) entry which is preliminary data.</text>
</comment>
<dbReference type="EMBL" id="JACQPB010000045">
    <property type="protein sequence ID" value="MBI4210869.1"/>
    <property type="molecule type" value="Genomic_DNA"/>
</dbReference>
<evidence type="ECO:0000256" key="6">
    <source>
        <dbReference type="ARBA" id="ARBA00023004"/>
    </source>
</evidence>
<dbReference type="EC" id="4.3.1.17" evidence="10"/>
<name>A0A8T3YRW0_9ARCH</name>
<reference evidence="10" key="1">
    <citation type="submission" date="2020-07" db="EMBL/GenBank/DDBJ databases">
        <title>Huge and variable diversity of episymbiotic CPR bacteria and DPANN archaea in groundwater ecosystems.</title>
        <authorList>
            <person name="He C.Y."/>
            <person name="Keren R."/>
            <person name="Whittaker M."/>
            <person name="Farag I.F."/>
            <person name="Doudna J."/>
            <person name="Cate J.H.D."/>
            <person name="Banfield J.F."/>
        </authorList>
    </citation>
    <scope>NUCLEOTIDE SEQUENCE</scope>
    <source>
        <strain evidence="10">NC_groundwater_1296_Ag_S-0.2um_52_80</strain>
    </source>
</reference>
<dbReference type="GO" id="GO:0006094">
    <property type="term" value="P:gluconeogenesis"/>
    <property type="evidence" value="ECO:0007669"/>
    <property type="project" value="UniProtKB-KW"/>
</dbReference>
<protein>
    <submittedName>
        <fullName evidence="10">L-serine ammonia-lyase, iron-sulfur-dependent, subunit alpha</fullName>
        <ecNumber evidence="10">4.3.1.17</ecNumber>
    </submittedName>
</protein>
<keyword evidence="3" id="KW-0312">Gluconeogenesis</keyword>
<dbReference type="InterPro" id="IPR051318">
    <property type="entry name" value="Fe-S_L-Ser"/>
</dbReference>
<dbReference type="Pfam" id="PF03313">
    <property type="entry name" value="SDH_alpha"/>
    <property type="match status" value="1"/>
</dbReference>
<dbReference type="Proteomes" id="UP000732298">
    <property type="component" value="Unassembled WGS sequence"/>
</dbReference>
<keyword evidence="4" id="KW-0004">4Fe-4S</keyword>
<proteinExistence type="predicted"/>
<feature type="domain" description="Serine dehydratase-like alpha subunit" evidence="9">
    <location>
        <begin position="13"/>
        <end position="270"/>
    </location>
</feature>
<dbReference type="PANTHER" id="PTHR30182:SF1">
    <property type="entry name" value="L-SERINE DEHYDRATASE 1"/>
    <property type="match status" value="1"/>
</dbReference>
<gene>
    <name evidence="10" type="primary">sdaAA</name>
    <name evidence="10" type="ORF">HY544_05180</name>
</gene>
<evidence type="ECO:0000256" key="4">
    <source>
        <dbReference type="ARBA" id="ARBA00022485"/>
    </source>
</evidence>
<evidence type="ECO:0000256" key="2">
    <source>
        <dbReference type="ARBA" id="ARBA00004742"/>
    </source>
</evidence>
<sequence>MDLLERAVKERRPIHEVSLEHECSARGVSQADVRAEMLRRAGVMRGAAMKGISEAMKTRSGLVQGSAKKFFSATEGRPTLTGRIVGKAIAYSLAVAEVNASMGVIVAAPTAGSCGILPGVMLALNEEVDGSKDKLVNGLLTASGVGMFIAERATFAAAVAGCGAEIGASASMASASIVEFCGGSADEALHAAAISLKSYLGLVCDPVAGLVEVPCIKRNAIGAANAFAAADMALNGIESAIPFPQVVDAMYRIGRRLPPELRETSKGGLAATPAALRVRALLSGGEEAVQS</sequence>
<dbReference type="InterPro" id="IPR004642">
    <property type="entry name" value="Ser_deHydtase_asu"/>
</dbReference>
<evidence type="ECO:0000256" key="3">
    <source>
        <dbReference type="ARBA" id="ARBA00022432"/>
    </source>
</evidence>
<dbReference type="InterPro" id="IPR005130">
    <property type="entry name" value="Ser_deHydtase-like_asu"/>
</dbReference>
<dbReference type="AlphaFoldDB" id="A0A8T3YRW0"/>
<evidence type="ECO:0000313" key="11">
    <source>
        <dbReference type="Proteomes" id="UP000732298"/>
    </source>
</evidence>